<evidence type="ECO:0000313" key="3">
    <source>
        <dbReference type="Proteomes" id="UP001218188"/>
    </source>
</evidence>
<accession>A0AAD6XAE5</accession>
<dbReference type="EMBL" id="JARJCM010000005">
    <property type="protein sequence ID" value="KAJ7045113.1"/>
    <property type="molecule type" value="Genomic_DNA"/>
</dbReference>
<sequence length="261" mass="28252">MCPFLGSPSLSPSTKHAPAAGLSGINNFAVADLVEDSTAIGTPPIPILPVASAFEGPISPPVLVKPPPSIAVIAASVTIGVAFLMVVAVALWFIPRHRRALRAQQSSSAQLVLELGQEDWTKFDSRRSGAGSESSIITRASWAPYINKLKTRQPLSPSNTVSTRQLYISNQVNRARQKVAELEAETSTLLRSSSNASRQESILTEADELTVHDPNSAIYERLERAIGQIEGLNDRIRELEHQRRSSWALGLSDEPPPGYIE</sequence>
<gene>
    <name evidence="2" type="ORF">C8F04DRAFT_1343687</name>
</gene>
<evidence type="ECO:0000313" key="2">
    <source>
        <dbReference type="EMBL" id="KAJ7045113.1"/>
    </source>
</evidence>
<keyword evidence="1" id="KW-1133">Transmembrane helix</keyword>
<keyword evidence="3" id="KW-1185">Reference proteome</keyword>
<comment type="caution">
    <text evidence="2">The sequence shown here is derived from an EMBL/GenBank/DDBJ whole genome shotgun (WGS) entry which is preliminary data.</text>
</comment>
<proteinExistence type="predicted"/>
<reference evidence="2" key="1">
    <citation type="submission" date="2023-03" db="EMBL/GenBank/DDBJ databases">
        <title>Massive genome expansion in bonnet fungi (Mycena s.s.) driven by repeated elements and novel gene families across ecological guilds.</title>
        <authorList>
            <consortium name="Lawrence Berkeley National Laboratory"/>
            <person name="Harder C.B."/>
            <person name="Miyauchi S."/>
            <person name="Viragh M."/>
            <person name="Kuo A."/>
            <person name="Thoen E."/>
            <person name="Andreopoulos B."/>
            <person name="Lu D."/>
            <person name="Skrede I."/>
            <person name="Drula E."/>
            <person name="Henrissat B."/>
            <person name="Morin E."/>
            <person name="Kohler A."/>
            <person name="Barry K."/>
            <person name="LaButti K."/>
            <person name="Morin E."/>
            <person name="Salamov A."/>
            <person name="Lipzen A."/>
            <person name="Mereny Z."/>
            <person name="Hegedus B."/>
            <person name="Baldrian P."/>
            <person name="Stursova M."/>
            <person name="Weitz H."/>
            <person name="Taylor A."/>
            <person name="Grigoriev I.V."/>
            <person name="Nagy L.G."/>
            <person name="Martin F."/>
            <person name="Kauserud H."/>
        </authorList>
    </citation>
    <scope>NUCLEOTIDE SEQUENCE</scope>
    <source>
        <strain evidence="2">CBHHK200</strain>
    </source>
</reference>
<keyword evidence="1" id="KW-0472">Membrane</keyword>
<feature type="transmembrane region" description="Helical" evidence="1">
    <location>
        <begin position="70"/>
        <end position="94"/>
    </location>
</feature>
<evidence type="ECO:0000256" key="1">
    <source>
        <dbReference type="SAM" id="Phobius"/>
    </source>
</evidence>
<organism evidence="2 3">
    <name type="scientific">Mycena alexandri</name>
    <dbReference type="NCBI Taxonomy" id="1745969"/>
    <lineage>
        <taxon>Eukaryota</taxon>
        <taxon>Fungi</taxon>
        <taxon>Dikarya</taxon>
        <taxon>Basidiomycota</taxon>
        <taxon>Agaricomycotina</taxon>
        <taxon>Agaricomycetes</taxon>
        <taxon>Agaricomycetidae</taxon>
        <taxon>Agaricales</taxon>
        <taxon>Marasmiineae</taxon>
        <taxon>Mycenaceae</taxon>
        <taxon>Mycena</taxon>
    </lineage>
</organism>
<dbReference type="AlphaFoldDB" id="A0AAD6XAE5"/>
<keyword evidence="1" id="KW-0812">Transmembrane</keyword>
<name>A0AAD6XAE5_9AGAR</name>
<protein>
    <submittedName>
        <fullName evidence="2">Uncharacterized protein</fullName>
    </submittedName>
</protein>
<dbReference type="Proteomes" id="UP001218188">
    <property type="component" value="Unassembled WGS sequence"/>
</dbReference>